<dbReference type="InterPro" id="IPR012338">
    <property type="entry name" value="Beta-lactam/transpept-like"/>
</dbReference>
<sequence length="360" mass="38163">MLKRVASVVLVGFLTLNGTSAGAQDQFEDRLRAVAVAGAAKANAAVFLDVQGCGISFSEAIGIADRAAALAPDTGMSLRLGSVGKLYTAAVIHRLAARGTLDLDAPASRYLRPDDAVGVSNREATLRQLLNHTGGVADYYSLPDIRRWDWRAPITPARVLTAIRGRPATGVPGTAYSYSNSGYHLVALVAERATDTSFAELVQAEVITPLDLRETQYNTVAPGGLLHGYVGRRDWWDSAENTGPDSGITATLSDTRKYLRALFVDPGPLNETGRAMVEDPVQTGNPRQQAGAGAEVRTTREGLRFVGHTGDVEGYLSFAYAAPDNDLTMISHISASDKDAFADILRTTAQIVATACGAAE</sequence>
<dbReference type="Pfam" id="PF00144">
    <property type="entry name" value="Beta-lactamase"/>
    <property type="match status" value="1"/>
</dbReference>
<feature type="signal peptide" evidence="1">
    <location>
        <begin position="1"/>
        <end position="23"/>
    </location>
</feature>
<dbReference type="AlphaFoldDB" id="A0A7W9CF45"/>
<dbReference type="InterPro" id="IPR050491">
    <property type="entry name" value="AmpC-like"/>
</dbReference>
<accession>A0A7W9CF45</accession>
<organism evidence="3 4">
    <name type="scientific">Brevundimonas variabilis</name>
    <dbReference type="NCBI Taxonomy" id="74312"/>
    <lineage>
        <taxon>Bacteria</taxon>
        <taxon>Pseudomonadati</taxon>
        <taxon>Pseudomonadota</taxon>
        <taxon>Alphaproteobacteria</taxon>
        <taxon>Caulobacterales</taxon>
        <taxon>Caulobacteraceae</taxon>
        <taxon>Brevundimonas</taxon>
    </lineage>
</organism>
<feature type="chain" id="PRO_5030811071" evidence="1">
    <location>
        <begin position="24"/>
        <end position="360"/>
    </location>
</feature>
<evidence type="ECO:0000313" key="3">
    <source>
        <dbReference type="EMBL" id="MBB5744472.1"/>
    </source>
</evidence>
<dbReference type="EC" id="3.4.16.4" evidence="3"/>
<dbReference type="Gene3D" id="3.40.710.10">
    <property type="entry name" value="DD-peptidase/beta-lactamase superfamily"/>
    <property type="match status" value="1"/>
</dbReference>
<dbReference type="GO" id="GO:0009002">
    <property type="term" value="F:serine-type D-Ala-D-Ala carboxypeptidase activity"/>
    <property type="evidence" value="ECO:0007669"/>
    <property type="project" value="UniProtKB-EC"/>
</dbReference>
<keyword evidence="3" id="KW-0121">Carboxypeptidase</keyword>
<keyword evidence="3" id="KW-0645">Protease</keyword>
<dbReference type="EMBL" id="JACHOR010000001">
    <property type="protein sequence ID" value="MBB5744472.1"/>
    <property type="molecule type" value="Genomic_DNA"/>
</dbReference>
<evidence type="ECO:0000259" key="2">
    <source>
        <dbReference type="Pfam" id="PF00144"/>
    </source>
</evidence>
<keyword evidence="4" id="KW-1185">Reference proteome</keyword>
<keyword evidence="1" id="KW-0732">Signal</keyword>
<dbReference type="RefSeq" id="WP_183211458.1">
    <property type="nucleotide sequence ID" value="NZ_JACHOR010000001.1"/>
</dbReference>
<dbReference type="InterPro" id="IPR001466">
    <property type="entry name" value="Beta-lactam-related"/>
</dbReference>
<proteinExistence type="predicted"/>
<reference evidence="3 4" key="1">
    <citation type="submission" date="2020-08" db="EMBL/GenBank/DDBJ databases">
        <title>Genomic Encyclopedia of Type Strains, Phase IV (KMG-IV): sequencing the most valuable type-strain genomes for metagenomic binning, comparative biology and taxonomic classification.</title>
        <authorList>
            <person name="Goeker M."/>
        </authorList>
    </citation>
    <scope>NUCLEOTIDE SEQUENCE [LARGE SCALE GENOMIC DNA]</scope>
    <source>
        <strain evidence="3 4">DSM 4737</strain>
    </source>
</reference>
<feature type="domain" description="Beta-lactamase-related" evidence="2">
    <location>
        <begin position="41"/>
        <end position="337"/>
    </location>
</feature>
<dbReference type="PANTHER" id="PTHR46825">
    <property type="entry name" value="D-ALANYL-D-ALANINE-CARBOXYPEPTIDASE/ENDOPEPTIDASE AMPH"/>
    <property type="match status" value="1"/>
</dbReference>
<evidence type="ECO:0000313" key="4">
    <source>
        <dbReference type="Proteomes" id="UP000545037"/>
    </source>
</evidence>
<name>A0A7W9CF45_9CAUL</name>
<comment type="caution">
    <text evidence="3">The sequence shown here is derived from an EMBL/GenBank/DDBJ whole genome shotgun (WGS) entry which is preliminary data.</text>
</comment>
<gene>
    <name evidence="3" type="ORF">GGR13_000044</name>
</gene>
<dbReference type="PANTHER" id="PTHR46825:SF7">
    <property type="entry name" value="D-ALANYL-D-ALANINE CARBOXYPEPTIDASE"/>
    <property type="match status" value="1"/>
</dbReference>
<protein>
    <submittedName>
        <fullName evidence="3">D-alanyl-D-alanine carboxypeptidase</fullName>
        <ecNumber evidence="3">3.4.16.4</ecNumber>
    </submittedName>
</protein>
<dbReference type="Proteomes" id="UP000545037">
    <property type="component" value="Unassembled WGS sequence"/>
</dbReference>
<dbReference type="SUPFAM" id="SSF56601">
    <property type="entry name" value="beta-lactamase/transpeptidase-like"/>
    <property type="match status" value="1"/>
</dbReference>
<keyword evidence="3" id="KW-0378">Hydrolase</keyword>
<evidence type="ECO:0000256" key="1">
    <source>
        <dbReference type="SAM" id="SignalP"/>
    </source>
</evidence>